<dbReference type="EMBL" id="KE145371">
    <property type="protein sequence ID" value="EPE26221.1"/>
    <property type="molecule type" value="Genomic_DNA"/>
</dbReference>
<gene>
    <name evidence="2" type="ORF">GLAREA_02133</name>
</gene>
<dbReference type="KEGG" id="glz:GLAREA_02133"/>
<keyword evidence="1" id="KW-0812">Transmembrane</keyword>
<feature type="transmembrane region" description="Helical" evidence="1">
    <location>
        <begin position="95"/>
        <end position="115"/>
    </location>
</feature>
<dbReference type="AlphaFoldDB" id="S3D2F3"/>
<dbReference type="GeneID" id="19461191"/>
<feature type="transmembrane region" description="Helical" evidence="1">
    <location>
        <begin position="64"/>
        <end position="83"/>
    </location>
</feature>
<dbReference type="HOGENOM" id="CLU_863432_0_0_1"/>
<evidence type="ECO:0000256" key="1">
    <source>
        <dbReference type="SAM" id="Phobius"/>
    </source>
</evidence>
<proteinExistence type="predicted"/>
<keyword evidence="1" id="KW-1133">Transmembrane helix</keyword>
<protein>
    <submittedName>
        <fullName evidence="2">Uncharacterized protein</fullName>
    </submittedName>
</protein>
<evidence type="ECO:0000313" key="2">
    <source>
        <dbReference type="EMBL" id="EPE26221.1"/>
    </source>
</evidence>
<keyword evidence="3" id="KW-1185">Reference proteome</keyword>
<evidence type="ECO:0000313" key="3">
    <source>
        <dbReference type="Proteomes" id="UP000016922"/>
    </source>
</evidence>
<name>S3D2F3_GLAL2</name>
<sequence>MSSKVDIQSGPLSNEKASFDNSFEAYQLEVIPAKSLPDRPDDEETKFLETIRGHLSVQRLRDRLAILFIMVGVVIFTWPFFYLDSNTISDFQVKIRAIPFCISYIASALISLAVFRRRVGQSAHPTGLMDKKPDIIGAFRKRVTENYFNVSDPMYYFLRHAADPNLPRTGTFDKLLRREILCILGMRHVLKIIVLGFACLKYEDFLDAPITHWIWLPCWFGFGACVDEMAEVDCMGWYWSQSRFLQSIRRECLILCANNDTEKAFQKQVKPEVYLAEWFEFLMVDEKESEEAQQRARMCLKVLVEQIRFPATDDASQRLRKPKDILGLLA</sequence>
<dbReference type="RefSeq" id="XP_008087540.1">
    <property type="nucleotide sequence ID" value="XM_008089349.1"/>
</dbReference>
<keyword evidence="1" id="KW-0472">Membrane</keyword>
<accession>S3D2F3</accession>
<organism evidence="2 3">
    <name type="scientific">Glarea lozoyensis (strain ATCC 20868 / MF5171)</name>
    <dbReference type="NCBI Taxonomy" id="1116229"/>
    <lineage>
        <taxon>Eukaryota</taxon>
        <taxon>Fungi</taxon>
        <taxon>Dikarya</taxon>
        <taxon>Ascomycota</taxon>
        <taxon>Pezizomycotina</taxon>
        <taxon>Leotiomycetes</taxon>
        <taxon>Helotiales</taxon>
        <taxon>Helotiaceae</taxon>
        <taxon>Glarea</taxon>
    </lineage>
</organism>
<reference evidence="2 3" key="1">
    <citation type="journal article" date="2013" name="BMC Genomics">
        <title>Genomics-driven discovery of the pneumocandin biosynthetic gene cluster in the fungus Glarea lozoyensis.</title>
        <authorList>
            <person name="Chen L."/>
            <person name="Yue Q."/>
            <person name="Zhang X."/>
            <person name="Xiang M."/>
            <person name="Wang C."/>
            <person name="Li S."/>
            <person name="Che Y."/>
            <person name="Ortiz-Lopez F.J."/>
            <person name="Bills G.F."/>
            <person name="Liu X."/>
            <person name="An Z."/>
        </authorList>
    </citation>
    <scope>NUCLEOTIDE SEQUENCE [LARGE SCALE GENOMIC DNA]</scope>
    <source>
        <strain evidence="3">ATCC 20868 / MF5171</strain>
    </source>
</reference>
<dbReference type="Proteomes" id="UP000016922">
    <property type="component" value="Unassembled WGS sequence"/>
</dbReference>